<keyword evidence="2 4" id="KW-0964">Secreted</keyword>
<dbReference type="PRINTS" id="PR00207">
    <property type="entry name" value="FLAGELLIN"/>
</dbReference>
<sequence>MSINNIGSNYVNAAATQSLNSTQSSLASGQRINSAAEDAAGLQIANRLTSQIDGNGQAIANSMSGISVTQIAQGGLESITNDLSSLRELAVQAGNGIYSDSDRQALQQQANALIENIQNTIGSTTFAGQELLSDTSTLEFQVGAEAENTIGIPTSDLNSILSSDGLFSFDVTEPSTLNTAIEAVDSSIESIDSLQADYGATQNAFSSRIDALLENQVNESAARSRIEDADFAATISQQVAADILERSSVSVQAQANVEAGRALNLLSS</sequence>
<evidence type="ECO:0000256" key="2">
    <source>
        <dbReference type="ARBA" id="ARBA00022525"/>
    </source>
</evidence>
<proteinExistence type="inferred from homology"/>
<evidence type="ECO:0000313" key="8">
    <source>
        <dbReference type="Proteomes" id="UP000295729"/>
    </source>
</evidence>
<name>A0A4R6X149_9GAMM</name>
<keyword evidence="7" id="KW-0282">Flagellum</keyword>
<evidence type="ECO:0000259" key="6">
    <source>
        <dbReference type="Pfam" id="PF00700"/>
    </source>
</evidence>
<feature type="domain" description="Flagellin C-terminal" evidence="6">
    <location>
        <begin position="181"/>
        <end position="266"/>
    </location>
</feature>
<keyword evidence="7" id="KW-0969">Cilium</keyword>
<protein>
    <recommendedName>
        <fullName evidence="4">Flagellin</fullName>
    </recommendedName>
</protein>
<dbReference type="OrthoDB" id="9796789at2"/>
<dbReference type="EMBL" id="SNZA01000009">
    <property type="protein sequence ID" value="TDR05563.1"/>
    <property type="molecule type" value="Genomic_DNA"/>
</dbReference>
<dbReference type="Gene3D" id="1.20.1330.10">
    <property type="entry name" value="f41 fragment of flagellin, N-terminal domain"/>
    <property type="match status" value="1"/>
</dbReference>
<dbReference type="GO" id="GO:0009288">
    <property type="term" value="C:bacterial-type flagellum"/>
    <property type="evidence" value="ECO:0007669"/>
    <property type="project" value="UniProtKB-SubCell"/>
</dbReference>
<dbReference type="InterPro" id="IPR046358">
    <property type="entry name" value="Flagellin_C"/>
</dbReference>
<dbReference type="Gene3D" id="6.10.10.10">
    <property type="entry name" value="Flagellar export chaperone, C-terminal domain"/>
    <property type="match status" value="1"/>
</dbReference>
<comment type="caution">
    <text evidence="7">The sequence shown here is derived from an EMBL/GenBank/DDBJ whole genome shotgun (WGS) entry which is preliminary data.</text>
</comment>
<evidence type="ECO:0000259" key="5">
    <source>
        <dbReference type="Pfam" id="PF00669"/>
    </source>
</evidence>
<keyword evidence="3 4" id="KW-0975">Bacterial flagellum</keyword>
<accession>A0A4R6X149</accession>
<dbReference type="GO" id="GO:0005198">
    <property type="term" value="F:structural molecule activity"/>
    <property type="evidence" value="ECO:0007669"/>
    <property type="project" value="UniProtKB-UniRule"/>
</dbReference>
<dbReference type="RefSeq" id="WP_133565264.1">
    <property type="nucleotide sequence ID" value="NZ_SNZA01000009.1"/>
</dbReference>
<dbReference type="SUPFAM" id="SSF64518">
    <property type="entry name" value="Phase 1 flagellin"/>
    <property type="match status" value="1"/>
</dbReference>
<dbReference type="InterPro" id="IPR001029">
    <property type="entry name" value="Flagellin_N"/>
</dbReference>
<evidence type="ECO:0000256" key="3">
    <source>
        <dbReference type="ARBA" id="ARBA00023143"/>
    </source>
</evidence>
<gene>
    <name evidence="7" type="ORF">C8D85_3588</name>
</gene>
<dbReference type="PANTHER" id="PTHR42792:SF2">
    <property type="entry name" value="FLAGELLIN"/>
    <property type="match status" value="1"/>
</dbReference>
<dbReference type="InterPro" id="IPR042187">
    <property type="entry name" value="Flagellin_C_sub2"/>
</dbReference>
<dbReference type="Pfam" id="PF00669">
    <property type="entry name" value="Flagellin_N"/>
    <property type="match status" value="1"/>
</dbReference>
<comment type="subcellular location">
    <subcellularLocation>
        <location evidence="4">Secreted</location>
    </subcellularLocation>
    <subcellularLocation>
        <location evidence="4">Bacterial flagellum</location>
    </subcellularLocation>
</comment>
<dbReference type="Proteomes" id="UP000295729">
    <property type="component" value="Unassembled WGS sequence"/>
</dbReference>
<keyword evidence="7" id="KW-0966">Cell projection</keyword>
<comment type="function">
    <text evidence="4">Flagellin is the subunit protein which polymerizes to form the filaments of bacterial flagella.</text>
</comment>
<dbReference type="AlphaFoldDB" id="A0A4R6X149"/>
<reference evidence="7 8" key="1">
    <citation type="submission" date="2019-03" db="EMBL/GenBank/DDBJ databases">
        <title>Genomic Encyclopedia of Type Strains, Phase IV (KMG-IV): sequencing the most valuable type-strain genomes for metagenomic binning, comparative biology and taxonomic classification.</title>
        <authorList>
            <person name="Goeker M."/>
        </authorList>
    </citation>
    <scope>NUCLEOTIDE SEQUENCE [LARGE SCALE GENOMIC DNA]</scope>
    <source>
        <strain evidence="7 8">DSM 5604</strain>
    </source>
</reference>
<dbReference type="GO" id="GO:0005576">
    <property type="term" value="C:extracellular region"/>
    <property type="evidence" value="ECO:0007669"/>
    <property type="project" value="UniProtKB-SubCell"/>
</dbReference>
<dbReference type="PANTHER" id="PTHR42792">
    <property type="entry name" value="FLAGELLIN"/>
    <property type="match status" value="1"/>
</dbReference>
<evidence type="ECO:0000256" key="1">
    <source>
        <dbReference type="ARBA" id="ARBA00005709"/>
    </source>
</evidence>
<dbReference type="Pfam" id="PF00700">
    <property type="entry name" value="Flagellin_C"/>
    <property type="match status" value="1"/>
</dbReference>
<evidence type="ECO:0000256" key="4">
    <source>
        <dbReference type="RuleBase" id="RU362073"/>
    </source>
</evidence>
<feature type="domain" description="Flagellin N-terminal" evidence="5">
    <location>
        <begin position="15"/>
        <end position="137"/>
    </location>
</feature>
<evidence type="ECO:0000313" key="7">
    <source>
        <dbReference type="EMBL" id="TDR05563.1"/>
    </source>
</evidence>
<comment type="similarity">
    <text evidence="1 4">Belongs to the bacterial flagellin family.</text>
</comment>
<keyword evidence="8" id="KW-1185">Reference proteome</keyword>
<organism evidence="7 8">
    <name type="scientific">Marinomonas communis</name>
    <dbReference type="NCBI Taxonomy" id="28254"/>
    <lineage>
        <taxon>Bacteria</taxon>
        <taxon>Pseudomonadati</taxon>
        <taxon>Pseudomonadota</taxon>
        <taxon>Gammaproteobacteria</taxon>
        <taxon>Oceanospirillales</taxon>
        <taxon>Oceanospirillaceae</taxon>
        <taxon>Marinomonas</taxon>
    </lineage>
</organism>
<dbReference type="InterPro" id="IPR001492">
    <property type="entry name" value="Flagellin"/>
</dbReference>